<name>A0A3M8AKK5_9BACL</name>
<accession>A0A3M8AKK5</accession>
<reference evidence="1 4" key="2">
    <citation type="submission" date="2019-06" db="EMBL/GenBank/DDBJ databases">
        <title>Whole genome shotgun sequence of Brevibacillus agri NBRC 15538.</title>
        <authorList>
            <person name="Hosoyama A."/>
            <person name="Uohara A."/>
            <person name="Ohji S."/>
            <person name="Ichikawa N."/>
        </authorList>
    </citation>
    <scope>NUCLEOTIDE SEQUENCE [LARGE SCALE GENOMIC DNA]</scope>
    <source>
        <strain evidence="1 4">NBRC 15538</strain>
    </source>
</reference>
<evidence type="ECO:0000313" key="4">
    <source>
        <dbReference type="Proteomes" id="UP000317180"/>
    </source>
</evidence>
<organism evidence="2 3">
    <name type="scientific">Brevibacillus agri</name>
    <dbReference type="NCBI Taxonomy" id="51101"/>
    <lineage>
        <taxon>Bacteria</taxon>
        <taxon>Bacillati</taxon>
        <taxon>Bacillota</taxon>
        <taxon>Bacilli</taxon>
        <taxon>Bacillales</taxon>
        <taxon>Paenibacillaceae</taxon>
        <taxon>Brevibacillus</taxon>
    </lineage>
</organism>
<dbReference type="GO" id="GO:0046983">
    <property type="term" value="F:protein dimerization activity"/>
    <property type="evidence" value="ECO:0007669"/>
    <property type="project" value="InterPro"/>
</dbReference>
<proteinExistence type="predicted"/>
<sequence>MNIIEELRRQLVKLVQEKGLDHIEVVILSQRLDEYIVQFQSSMNPK</sequence>
<dbReference type="EMBL" id="BJOD01000110">
    <property type="protein sequence ID" value="GED28789.1"/>
    <property type="molecule type" value="Genomic_DNA"/>
</dbReference>
<dbReference type="GO" id="GO:0043937">
    <property type="term" value="P:regulation of sporulation"/>
    <property type="evidence" value="ECO:0007669"/>
    <property type="project" value="InterPro"/>
</dbReference>
<reference evidence="2 3" key="1">
    <citation type="submission" date="2018-10" db="EMBL/GenBank/DDBJ databases">
        <title>Phylogenomics of Brevibacillus.</title>
        <authorList>
            <person name="Dunlap C."/>
        </authorList>
    </citation>
    <scope>NUCLEOTIDE SEQUENCE [LARGE SCALE GENOMIC DNA]</scope>
    <source>
        <strain evidence="2 3">NRRL NRS 1219</strain>
    </source>
</reference>
<dbReference type="AlphaFoldDB" id="A0A3M8AKK5"/>
<dbReference type="Pfam" id="PF09388">
    <property type="entry name" value="SpoOE-like"/>
    <property type="match status" value="1"/>
</dbReference>
<dbReference type="SUPFAM" id="SSF140500">
    <property type="entry name" value="BAS1536-like"/>
    <property type="match status" value="1"/>
</dbReference>
<dbReference type="Proteomes" id="UP000276178">
    <property type="component" value="Unassembled WGS sequence"/>
</dbReference>
<evidence type="ECO:0000313" key="1">
    <source>
        <dbReference type="EMBL" id="GED28789.1"/>
    </source>
</evidence>
<comment type="caution">
    <text evidence="2">The sequence shown here is derived from an EMBL/GenBank/DDBJ whole genome shotgun (WGS) entry which is preliminary data.</text>
</comment>
<dbReference type="Proteomes" id="UP000317180">
    <property type="component" value="Unassembled WGS sequence"/>
</dbReference>
<dbReference type="GeneID" id="82813509"/>
<dbReference type="Gene3D" id="4.10.280.10">
    <property type="entry name" value="Helix-loop-helix DNA-binding domain"/>
    <property type="match status" value="1"/>
</dbReference>
<keyword evidence="4" id="KW-1185">Reference proteome</keyword>
<dbReference type="RefSeq" id="WP_081414809.1">
    <property type="nucleotide sequence ID" value="NZ_BJOD01000110.1"/>
</dbReference>
<gene>
    <name evidence="1" type="ORF">BAG01nite_48910</name>
    <name evidence="2" type="ORF">EB820_19495</name>
</gene>
<evidence type="ECO:0000313" key="2">
    <source>
        <dbReference type="EMBL" id="RNB51750.1"/>
    </source>
</evidence>
<dbReference type="InterPro" id="IPR036638">
    <property type="entry name" value="HLH_DNA-bd_sf"/>
</dbReference>
<dbReference type="EMBL" id="RHHN01000060">
    <property type="protein sequence ID" value="RNB51750.1"/>
    <property type="molecule type" value="Genomic_DNA"/>
</dbReference>
<dbReference type="InterPro" id="IPR037208">
    <property type="entry name" value="Spo0E-like_sf"/>
</dbReference>
<protein>
    <submittedName>
        <fullName evidence="2">Aspartyl-phosphate phosphatase Spo0E family protein</fullName>
    </submittedName>
</protein>
<dbReference type="InterPro" id="IPR018540">
    <property type="entry name" value="Spo0E-like"/>
</dbReference>
<dbReference type="OrthoDB" id="2653890at2"/>
<evidence type="ECO:0000313" key="3">
    <source>
        <dbReference type="Proteomes" id="UP000276178"/>
    </source>
</evidence>